<dbReference type="SMART" id="SM01328">
    <property type="entry name" value="zf-3CxxC"/>
    <property type="match status" value="1"/>
</dbReference>
<reference evidence="6 7" key="1">
    <citation type="submission" date="2017-04" db="EMBL/GenBank/DDBJ databases">
        <title>Draft genome sequence of Marssonina coronaria NL1: causal agent of apple blotch.</title>
        <authorList>
            <person name="Cheng Q."/>
        </authorList>
    </citation>
    <scope>NUCLEOTIDE SEQUENCE [LARGE SCALE GENOMIC DNA]</scope>
    <source>
        <strain evidence="6 7">NL1</strain>
    </source>
</reference>
<comment type="caution">
    <text evidence="6">The sequence shown here is derived from an EMBL/GenBank/DDBJ whole genome shotgun (WGS) entry which is preliminary data.</text>
</comment>
<evidence type="ECO:0000256" key="1">
    <source>
        <dbReference type="ARBA" id="ARBA00022723"/>
    </source>
</evidence>
<keyword evidence="7" id="KW-1185">Reference proteome</keyword>
<dbReference type="STRING" id="503106.A0A218YXG9"/>
<keyword evidence="1" id="KW-0479">Metal-binding</keyword>
<evidence type="ECO:0000313" key="7">
    <source>
        <dbReference type="Proteomes" id="UP000242519"/>
    </source>
</evidence>
<accession>A0A218YXG9</accession>
<dbReference type="AlphaFoldDB" id="A0A218YXG9"/>
<dbReference type="InterPro" id="IPR027377">
    <property type="entry name" value="ZAR1/RTP1-5-like_Znf-3CxxC"/>
</dbReference>
<sequence length="194" mass="21551">MAKIKPQRIPTPAWSMFPSLHEDVSPLLEAKGHPFTFHDADNDNDCIRSYDTSIMGRFHCGSPQCHAKVWSSKKIAITIRMYAGQRYNARVYHQRCQACRALSIPVLDDSYAGRVAYRLLKWRGVEQDRPEFAGESKGPHQMELCEGCKAGHCREGGQVDGLLDQLSNLSLVGGRAGPPRVRGGEQRSSPDGTV</sequence>
<feature type="region of interest" description="Disordered" evidence="4">
    <location>
        <begin position="173"/>
        <end position="194"/>
    </location>
</feature>
<feature type="domain" description="3CxxC-type" evidence="5">
    <location>
        <begin position="53"/>
        <end position="151"/>
    </location>
</feature>
<organism evidence="6 7">
    <name type="scientific">Diplocarpon coronariae</name>
    <dbReference type="NCBI Taxonomy" id="2795749"/>
    <lineage>
        <taxon>Eukaryota</taxon>
        <taxon>Fungi</taxon>
        <taxon>Dikarya</taxon>
        <taxon>Ascomycota</taxon>
        <taxon>Pezizomycotina</taxon>
        <taxon>Leotiomycetes</taxon>
        <taxon>Helotiales</taxon>
        <taxon>Drepanopezizaceae</taxon>
        <taxon>Diplocarpon</taxon>
    </lineage>
</organism>
<gene>
    <name evidence="6" type="ORF">B2J93_8621</name>
</gene>
<keyword evidence="3" id="KW-0862">Zinc</keyword>
<dbReference type="InParanoid" id="A0A218YXG9"/>
<evidence type="ECO:0000256" key="2">
    <source>
        <dbReference type="ARBA" id="ARBA00022771"/>
    </source>
</evidence>
<dbReference type="Proteomes" id="UP000242519">
    <property type="component" value="Unassembled WGS sequence"/>
</dbReference>
<proteinExistence type="predicted"/>
<evidence type="ECO:0000256" key="3">
    <source>
        <dbReference type="ARBA" id="ARBA00022833"/>
    </source>
</evidence>
<evidence type="ECO:0000256" key="4">
    <source>
        <dbReference type="SAM" id="MobiDB-lite"/>
    </source>
</evidence>
<dbReference type="GO" id="GO:0008270">
    <property type="term" value="F:zinc ion binding"/>
    <property type="evidence" value="ECO:0007669"/>
    <property type="project" value="UniProtKB-KW"/>
</dbReference>
<name>A0A218YXG9_9HELO</name>
<evidence type="ECO:0000313" key="6">
    <source>
        <dbReference type="EMBL" id="OWP00050.1"/>
    </source>
</evidence>
<dbReference type="Pfam" id="PF13695">
    <property type="entry name" value="Zn_ribbon_3CxxC"/>
    <property type="match status" value="1"/>
</dbReference>
<keyword evidence="2" id="KW-0863">Zinc-finger</keyword>
<dbReference type="OrthoDB" id="8121437at2759"/>
<evidence type="ECO:0000259" key="5">
    <source>
        <dbReference type="SMART" id="SM01328"/>
    </source>
</evidence>
<protein>
    <recommendedName>
        <fullName evidence="5">3CxxC-type domain-containing protein</fullName>
    </recommendedName>
</protein>
<dbReference type="EMBL" id="MZNU01000336">
    <property type="protein sequence ID" value="OWP00050.1"/>
    <property type="molecule type" value="Genomic_DNA"/>
</dbReference>